<evidence type="ECO:0000313" key="1">
    <source>
        <dbReference type="EMBL" id="CAF0695794.1"/>
    </source>
</evidence>
<accession>A0A8J2BHQ9</accession>
<organism evidence="1 2">
    <name type="scientific">Candidatus Methylacidithermus pantelleriae</name>
    <dbReference type="NCBI Taxonomy" id="2744239"/>
    <lineage>
        <taxon>Bacteria</taxon>
        <taxon>Pseudomonadati</taxon>
        <taxon>Verrucomicrobiota</taxon>
        <taxon>Methylacidiphilae</taxon>
        <taxon>Methylacidiphilales</taxon>
        <taxon>Methylacidiphilaceae</taxon>
        <taxon>Candidatus Methylacidithermus</taxon>
    </lineage>
</organism>
<name>A0A8J2BHQ9_9BACT</name>
<proteinExistence type="predicted"/>
<keyword evidence="2" id="KW-1185">Reference proteome</keyword>
<dbReference type="AlphaFoldDB" id="A0A8J2BHQ9"/>
<dbReference type="Proteomes" id="UP000663859">
    <property type="component" value="Unassembled WGS sequence"/>
</dbReference>
<reference evidence="1" key="1">
    <citation type="submission" date="2021-02" db="EMBL/GenBank/DDBJ databases">
        <authorList>
            <person name="Cremers G."/>
            <person name="Picone N."/>
        </authorList>
    </citation>
    <scope>NUCLEOTIDE SEQUENCE</scope>
    <source>
        <strain evidence="1">PQ17</strain>
    </source>
</reference>
<evidence type="ECO:0000313" key="2">
    <source>
        <dbReference type="Proteomes" id="UP000663859"/>
    </source>
</evidence>
<dbReference type="EMBL" id="CAJNOB010000012">
    <property type="protein sequence ID" value="CAF0695794.1"/>
    <property type="molecule type" value="Genomic_DNA"/>
</dbReference>
<sequence length="125" mass="14051">MAFYGRERSFFGKCRLAWRERNLSDFSSGGLAWPPERSIPLGVRARREDRFDPRTVAPADCGSEGESGRAETVIRELEQRKPGANVLQEKKAAVGYPADQARRAPGRSGAPEEVRLRCGFRRLFP</sequence>
<protein>
    <submittedName>
        <fullName evidence="1">Uncharacterized protein</fullName>
    </submittedName>
</protein>
<comment type="caution">
    <text evidence="1">The sequence shown here is derived from an EMBL/GenBank/DDBJ whole genome shotgun (WGS) entry which is preliminary data.</text>
</comment>
<gene>
    <name evidence="1" type="ORF">MPNT_20014</name>
</gene>